<feature type="domain" description="Ig-like" evidence="8">
    <location>
        <begin position="1698"/>
        <end position="1791"/>
    </location>
</feature>
<dbReference type="InterPro" id="IPR036179">
    <property type="entry name" value="Ig-like_dom_sf"/>
</dbReference>
<dbReference type="InterPro" id="IPR003598">
    <property type="entry name" value="Ig_sub2"/>
</dbReference>
<feature type="domain" description="Ig-like" evidence="8">
    <location>
        <begin position="1990"/>
        <end position="2090"/>
    </location>
</feature>
<evidence type="ECO:0000256" key="5">
    <source>
        <dbReference type="ARBA" id="ARBA00023180"/>
    </source>
</evidence>
<dbReference type="CDD" id="cd00096">
    <property type="entry name" value="Ig"/>
    <property type="match status" value="2"/>
</dbReference>
<feature type="compositionally biased region" description="Basic residues" evidence="6">
    <location>
        <begin position="724"/>
        <end position="737"/>
    </location>
</feature>
<keyword evidence="1" id="KW-0433">Leucine-rich repeat</keyword>
<sequence>LVLIVALGLPEAVVSCPHPCACYLPTEVHCTFRSLIQVPSRIPKHAERINLGFNNINSITENSLAGLRKLELLMIHGNDIHNIPNIVFKDLISLQVLKMSYNKLKIITGQTFQGLSSLMRLHVDNNKIEFIHPDAFIGMTSLRLVHLEGNLLQQLHPNTFATFSFLQYFKMSTVRHLYLSDNAIRTLPSEMFKTLPLLENVYLHGNPWTCDCRLNWLLNWNKNTRGVLKCKKDKAYEGGQMCPTCSKPKQLTKKEIMQLDDVSCTKPTIQSPLKHSTISPGEDNESELMSVEEYQEPFGNVTLNMTDEHGNKVDLNCRINSPSDSTKIKWDHINPQQIAINMTLSLDVECSIDRERYEKLWKLIAYYSEVPVHLEKEIMLSKEPHLSFRYKQDTEKDAYYFTGVKANILAQPSWLMQSSVNIQLNSKQSTTKNIKLAFITHFSQTLDTEITRRQRSKWVMIESKEETKTVVSVVAGTLCQLNCNILSSGDPSIQWMLPDGTKVQAPHNSRDNKMSISTSGKLIIKTVDHSDSGVYYCIAKVKGDLDIMAFRVSVQGSTVQSFAGEGNSLTKYTGEPIALPCNASAIPDAQLDWILPNNNIVNVYSNMTRGYVFQNGTLFIQQSQISDSGYYRCVAVNQHGVDIFTAKLTVIRKIVTRPSKRISMKPQSVSGVSTKIRVRVNEVEESSGDSDFQQPQYERLSSNSDMGSESGGNQNKTPGYRNRNSGRRLRIKSRLKPKGSAVPEGQWTFDARRRVNVSNNKIDPQRWADILAKIRERTAVKTTTSPSLDDRVVSRTSSTKNVKKMKSSASKHLNKNEHESSDNTEELSTDETNFKDEELVPVTTPQSRFNEDNSHLAAEPTYSNKEIDHTYQISAPQTYTDLNIVSTTNTHILQSTSVPQETKFFVESSQENYVSEQDPKTSMATTMRNMDIQQNQIETSERNTVFIVSSFSLVSVNTTEPERSSKQTTFSTTDSTLNEERNIFKIDRITPSFADSITQAPSPFSRTSTTENISKQKNEQKHHSTHESRSPINAIDTHLSPEIMKSTAASTTTETTQVNSTTSHSRQRPYSRRRLGNRRRYRPRPGQVIPHRPTTTMKTEMSVTHATERTSLPVIALTTTQTSVMMQSTNIKSVIRESELERQLPKTSYNTKPTTTSTVYMSPSQTSTNTGVMSNSFIRSTNPPVNNVTVKSNSPATQSSTSSTFVTPVVSRTFGSTISGRETEKTIKIQVATEAVPTSTPYVGSSLAISPTDFINFGVTTTKALDLIITTTPNPGTIQNPKRWLSDKENQHKNIPKLVYPGQTTNHAVTAAEDEPAIQKYTIGVLSIQPSSSAAPSRTSEHYSKITTVQVDQIPKSHIKPNTSNVNSHVKNKEIQKTHGGEGFNNSLLVTANKPSIFTSSNQGFVLTKHIAVKVTAAPPVSFTRSWPQNPKINMSFTNKPEIIAFAGQAPPPRKNYISITMPTRPATTSASPPYRPHLPFPNRHSNRLQTGPIAGSRNFGSNYIPDRQGTGVRLPSINQRYPYYQNGKNPYMVQKPNLPNIPTRTKIPATTATTQSKEQSTVPVRASTVSIPRPATKTPIQNGLNMPHPSPNIRVYRGRPQITTNNQHTVSVQAEMDAVLPCDTVGEPKPFLTWTKVSTGAVIAINRKIQRFEVLKNGTFVIQNAQLQDRGQYLCTAQNQYGVDKMIVTLIVLSQQPRMLVSHYQDVTVYLGDSANMECRSQGLPTPQISWILPDRTIIRAATQTGSRIMLFENGTLSVTSTNFPDRGIYKCIASNAAGADSLSVRLHVTALPPVIQQQRSENFTLAEGQTVYIHCTAKAAPLPNIRWILFDGTQIRPSQFVNGNLFVFPNGTLYIRNLSSRDSGNYECMASNAVGASRRTVGVTVKKKTTTAKITATSPQRTDVIYGGALRLDCSASGDPGPRIIWRVPSKKLVDTQYSFDPRIKVYINGTLVVQMVTEKDEGDYLCVARNKMGDDYVLLRVNVMMKPAKIKYKQETNKKVTYGGDLKVDCIASGLPDPDITWGLPDGTMVNSVMQSDDSGIRSRRYVVFNNGTLYFNEVGMREEGNYTCYAENRMGKDEMKVHVKVVADSPEIKNKTYSVVNMPYGQPISLKCIAKGEPAPRIIWLSPMNRIIPTSSDKYQVHIDGTLLIQKAQRFDNGNYTCLAKNSAGEDKKVIRVDVHVALPSINGHRNAVNTVKQTAIKEQRKLLDCKAEGMPLPRVMWLLPENVVLPAPYYGSRITVHRNGTLDIKSIRKTDAVQLVCIARNEGGEARLIIDLDVTENLEKPVLKNPLNETLALTVGTTVRMNCSAEGRPTPEIVWILPNGSQLTSGNQLYRVYHGHDGILHISSPSVTEAGTYRCLAKNEAGQTERTVSLEIGKKTEINNPYTGLVSIINGENLLLHCSADGSPPPKLFWTLPNGMILSRPQTVGRYAVLQNGTLTVQHASVYDRGTYSCKSVNEYGTSLMSVPVIVIAYPPRITNGPAPVTYARPGPAIQLNCMAIGIPKADITWELPDKTRLMVSSHARLFGNKYLHPQGSLIIQKPSQMDTGFYKCTAKNLIGSDSKATYVHVF</sequence>
<feature type="domain" description="Ig-like" evidence="8">
    <location>
        <begin position="2094"/>
        <end position="2180"/>
    </location>
</feature>
<dbReference type="SUPFAM" id="SSF52058">
    <property type="entry name" value="L domain-like"/>
    <property type="match status" value="1"/>
</dbReference>
<feature type="region of interest" description="Disordered" evidence="6">
    <location>
        <begin position="994"/>
        <end position="1092"/>
    </location>
</feature>
<feature type="chain" id="PRO_5046070880" evidence="7">
    <location>
        <begin position="16"/>
        <end position="2576"/>
    </location>
</feature>
<evidence type="ECO:0000256" key="2">
    <source>
        <dbReference type="ARBA" id="ARBA00022729"/>
    </source>
</evidence>
<keyword evidence="3" id="KW-0677">Repeat</keyword>
<dbReference type="SUPFAM" id="SSF48726">
    <property type="entry name" value="Immunoglobulin"/>
    <property type="match status" value="12"/>
</dbReference>
<name>A0ABS2XHQ0_POLSP</name>
<keyword evidence="4" id="KW-1015">Disulfide bond</keyword>
<dbReference type="Pfam" id="PF07679">
    <property type="entry name" value="I-set"/>
    <property type="match status" value="8"/>
</dbReference>
<dbReference type="PANTHER" id="PTHR45842:SF4">
    <property type="entry name" value="MATRIX-REMODELING-ASSOCIATED PROTEIN 5"/>
    <property type="match status" value="1"/>
</dbReference>
<dbReference type="InterPro" id="IPR001611">
    <property type="entry name" value="Leu-rich_rpt"/>
</dbReference>
<dbReference type="InterPro" id="IPR032675">
    <property type="entry name" value="LRR_dom_sf"/>
</dbReference>
<evidence type="ECO:0000256" key="6">
    <source>
        <dbReference type="SAM" id="MobiDB-lite"/>
    </source>
</evidence>
<dbReference type="Pfam" id="PF13855">
    <property type="entry name" value="LRR_8"/>
    <property type="match status" value="1"/>
</dbReference>
<feature type="non-terminal residue" evidence="9">
    <location>
        <position position="1"/>
    </location>
</feature>
<dbReference type="SMART" id="SM00408">
    <property type="entry name" value="IGc2"/>
    <property type="match status" value="12"/>
</dbReference>
<accession>A0ABS2XHQ0</accession>
<feature type="region of interest" description="Disordered" evidence="6">
    <location>
        <begin position="1147"/>
        <end position="1202"/>
    </location>
</feature>
<feature type="domain" description="Ig-like" evidence="8">
    <location>
        <begin position="574"/>
        <end position="649"/>
    </location>
</feature>
<feature type="compositionally biased region" description="Low complexity" evidence="6">
    <location>
        <begin position="1046"/>
        <end position="1063"/>
    </location>
</feature>
<dbReference type="Pfam" id="PF13927">
    <property type="entry name" value="Ig_3"/>
    <property type="match status" value="4"/>
</dbReference>
<dbReference type="InterPro" id="IPR003599">
    <property type="entry name" value="Ig_sub"/>
</dbReference>
<feature type="domain" description="Ig-like" evidence="8">
    <location>
        <begin position="1794"/>
        <end position="1886"/>
    </location>
</feature>
<dbReference type="InterPro" id="IPR013098">
    <property type="entry name" value="Ig_I-set"/>
</dbReference>
<evidence type="ECO:0000256" key="1">
    <source>
        <dbReference type="ARBA" id="ARBA00022614"/>
    </source>
</evidence>
<dbReference type="Gene3D" id="3.80.10.10">
    <property type="entry name" value="Ribonuclease Inhibitor"/>
    <property type="match status" value="2"/>
</dbReference>
<feature type="non-terminal residue" evidence="9">
    <location>
        <position position="2576"/>
    </location>
</feature>
<evidence type="ECO:0000256" key="3">
    <source>
        <dbReference type="ARBA" id="ARBA00022737"/>
    </source>
</evidence>
<dbReference type="SMART" id="SM00409">
    <property type="entry name" value="IG"/>
    <property type="match status" value="12"/>
</dbReference>
<protein>
    <submittedName>
        <fullName evidence="9">MXRA5 protein</fullName>
    </submittedName>
</protein>
<dbReference type="EMBL" id="JAAWVQ010032109">
    <property type="protein sequence ID" value="MBN3273568.1"/>
    <property type="molecule type" value="Genomic_DNA"/>
</dbReference>
<dbReference type="SMART" id="SM00369">
    <property type="entry name" value="LRR_TYP"/>
    <property type="match status" value="5"/>
</dbReference>
<organism evidence="9 10">
    <name type="scientific">Polyodon spathula</name>
    <name type="common">North American paddlefish</name>
    <name type="synonym">Squalus spathula</name>
    <dbReference type="NCBI Taxonomy" id="7913"/>
    <lineage>
        <taxon>Eukaryota</taxon>
        <taxon>Metazoa</taxon>
        <taxon>Chordata</taxon>
        <taxon>Craniata</taxon>
        <taxon>Vertebrata</taxon>
        <taxon>Euteleostomi</taxon>
        <taxon>Actinopterygii</taxon>
        <taxon>Chondrostei</taxon>
        <taxon>Acipenseriformes</taxon>
        <taxon>Polyodontidae</taxon>
        <taxon>Polyodon</taxon>
    </lineage>
</organism>
<dbReference type="SMART" id="SM00082">
    <property type="entry name" value="LRRCT"/>
    <property type="match status" value="1"/>
</dbReference>
<feature type="region of interest" description="Disordered" evidence="6">
    <location>
        <begin position="683"/>
        <end position="745"/>
    </location>
</feature>
<feature type="compositionally biased region" description="Polar residues" evidence="6">
    <location>
        <begin position="994"/>
        <end position="1013"/>
    </location>
</feature>
<evidence type="ECO:0000259" key="8">
    <source>
        <dbReference type="PROSITE" id="PS50835"/>
    </source>
</evidence>
<feature type="compositionally biased region" description="Polar residues" evidence="6">
    <location>
        <begin position="689"/>
        <end position="717"/>
    </location>
</feature>
<proteinExistence type="predicted"/>
<feature type="domain" description="Ig-like" evidence="8">
    <location>
        <begin position="2481"/>
        <end position="2576"/>
    </location>
</feature>
<feature type="domain" description="Ig-like" evidence="8">
    <location>
        <begin position="1601"/>
        <end position="1690"/>
    </location>
</feature>
<dbReference type="Proteomes" id="UP001166093">
    <property type="component" value="Unassembled WGS sequence"/>
</dbReference>
<dbReference type="PANTHER" id="PTHR45842">
    <property type="entry name" value="SYNAPTIC ADHESION-LIKE MOLECULE SALM"/>
    <property type="match status" value="1"/>
</dbReference>
<feature type="domain" description="Ig-like" evidence="8">
    <location>
        <begin position="1894"/>
        <end position="1987"/>
    </location>
</feature>
<comment type="caution">
    <text evidence="9">The sequence shown here is derived from an EMBL/GenBank/DDBJ whole genome shotgun (WGS) entry which is preliminary data.</text>
</comment>
<feature type="domain" description="Ig-like" evidence="8">
    <location>
        <begin position="2188"/>
        <end position="2284"/>
    </location>
</feature>
<keyword evidence="10" id="KW-1185">Reference proteome</keyword>
<evidence type="ECO:0000313" key="10">
    <source>
        <dbReference type="Proteomes" id="UP001166093"/>
    </source>
</evidence>
<feature type="signal peptide" evidence="7">
    <location>
        <begin position="1"/>
        <end position="15"/>
    </location>
</feature>
<dbReference type="InterPro" id="IPR007110">
    <property type="entry name" value="Ig-like_dom"/>
</dbReference>
<feature type="domain" description="Ig-like" evidence="8">
    <location>
        <begin position="2390"/>
        <end position="2475"/>
    </location>
</feature>
<evidence type="ECO:0000256" key="4">
    <source>
        <dbReference type="ARBA" id="ARBA00023157"/>
    </source>
</evidence>
<reference evidence="9" key="1">
    <citation type="journal article" date="2021" name="Cell">
        <title>Tracing the genetic footprints of vertebrate landing in non-teleost ray-finned fishes.</title>
        <authorList>
            <person name="Bi X."/>
            <person name="Wang K."/>
            <person name="Yang L."/>
            <person name="Pan H."/>
            <person name="Jiang H."/>
            <person name="Wei Q."/>
            <person name="Fang M."/>
            <person name="Yu H."/>
            <person name="Zhu C."/>
            <person name="Cai Y."/>
            <person name="He Y."/>
            <person name="Gan X."/>
            <person name="Zeng H."/>
            <person name="Yu D."/>
            <person name="Zhu Y."/>
            <person name="Jiang H."/>
            <person name="Qiu Q."/>
            <person name="Yang H."/>
            <person name="Zhang Y.E."/>
            <person name="Wang W."/>
            <person name="Zhu M."/>
            <person name="He S."/>
            <person name="Zhang G."/>
        </authorList>
    </citation>
    <scope>NUCLEOTIDE SEQUENCE</scope>
    <source>
        <strain evidence="9">Pddl_001</strain>
    </source>
</reference>
<dbReference type="Gene3D" id="2.60.40.10">
    <property type="entry name" value="Immunoglobulins"/>
    <property type="match status" value="12"/>
</dbReference>
<feature type="compositionally biased region" description="Basic and acidic residues" evidence="6">
    <location>
        <begin position="1014"/>
        <end position="1029"/>
    </location>
</feature>
<feature type="compositionally biased region" description="Low complexity" evidence="6">
    <location>
        <begin position="1147"/>
        <end position="1158"/>
    </location>
</feature>
<feature type="compositionally biased region" description="Polar residues" evidence="6">
    <location>
        <begin position="1159"/>
        <end position="1191"/>
    </location>
</feature>
<evidence type="ECO:0000256" key="7">
    <source>
        <dbReference type="SAM" id="SignalP"/>
    </source>
</evidence>
<dbReference type="InterPro" id="IPR013783">
    <property type="entry name" value="Ig-like_fold"/>
</dbReference>
<feature type="domain" description="Ig-like" evidence="8">
    <location>
        <begin position="476"/>
        <end position="553"/>
    </location>
</feature>
<dbReference type="InterPro" id="IPR003591">
    <property type="entry name" value="Leu-rich_rpt_typical-subtyp"/>
</dbReference>
<gene>
    <name evidence="9" type="primary">Mxra5_0</name>
    <name evidence="9" type="ORF">GTO93_0016512</name>
</gene>
<dbReference type="InterPro" id="IPR050467">
    <property type="entry name" value="LRFN"/>
</dbReference>
<dbReference type="PROSITE" id="PS50835">
    <property type="entry name" value="IG_LIKE"/>
    <property type="match status" value="12"/>
</dbReference>
<feature type="domain" description="Ig-like" evidence="8">
    <location>
        <begin position="2290"/>
        <end position="2378"/>
    </location>
</feature>
<feature type="compositionally biased region" description="Low complexity" evidence="6">
    <location>
        <begin position="1192"/>
        <end position="1202"/>
    </location>
</feature>
<evidence type="ECO:0000313" key="9">
    <source>
        <dbReference type="EMBL" id="MBN3273568.1"/>
    </source>
</evidence>
<keyword evidence="2 7" id="KW-0732">Signal</keyword>
<feature type="region of interest" description="Disordered" evidence="6">
    <location>
        <begin position="781"/>
        <end position="839"/>
    </location>
</feature>
<dbReference type="InterPro" id="IPR000483">
    <property type="entry name" value="Cys-rich_flank_reg_C"/>
</dbReference>
<feature type="compositionally biased region" description="Basic residues" evidence="6">
    <location>
        <begin position="1065"/>
        <end position="1083"/>
    </location>
</feature>
<keyword evidence="5" id="KW-0325">Glycoprotein</keyword>